<evidence type="ECO:0000256" key="11">
    <source>
        <dbReference type="ARBA" id="ARBA00064743"/>
    </source>
</evidence>
<keyword evidence="5" id="KW-1003">Cell membrane</keyword>
<dbReference type="FunFam" id="3.40.50.11500:FF:000002">
    <property type="entry name" value="MAP kinase-activating death domain protein-like Protein"/>
    <property type="match status" value="1"/>
</dbReference>
<evidence type="ECO:0000256" key="10">
    <source>
        <dbReference type="ARBA" id="ARBA00060181"/>
    </source>
</evidence>
<evidence type="ECO:0000256" key="9">
    <source>
        <dbReference type="ARBA" id="ARBA00023136"/>
    </source>
</evidence>
<dbReference type="Gene3D" id="3.30.450.200">
    <property type="match status" value="1"/>
</dbReference>
<evidence type="ECO:0000256" key="1">
    <source>
        <dbReference type="ARBA" id="ARBA00004236"/>
    </source>
</evidence>
<dbReference type="SMART" id="SM00800">
    <property type="entry name" value="uDENN"/>
    <property type="match status" value="1"/>
</dbReference>
<dbReference type="PANTHER" id="PTHR13008:SF7">
    <property type="entry name" value="MAP KINASE-ACTIVATING DEATH DOMAIN PROTEIN"/>
    <property type="match status" value="1"/>
</dbReference>
<feature type="region of interest" description="Disordered" evidence="14">
    <location>
        <begin position="871"/>
        <end position="899"/>
    </location>
</feature>
<dbReference type="GO" id="GO:0042981">
    <property type="term" value="P:regulation of apoptotic process"/>
    <property type="evidence" value="ECO:0007669"/>
    <property type="project" value="TreeGrafter"/>
</dbReference>
<evidence type="ECO:0000313" key="16">
    <source>
        <dbReference type="Proteomes" id="UP001165780"/>
    </source>
</evidence>
<dbReference type="RefSeq" id="XP_053755710.1">
    <property type="nucleotide sequence ID" value="XM_053899735.1"/>
</dbReference>
<gene>
    <name evidence="17" type="primary">MADD</name>
</gene>
<evidence type="ECO:0000256" key="12">
    <source>
        <dbReference type="ARBA" id="ARBA00079552"/>
    </source>
</evidence>
<comment type="subunit">
    <text evidence="11">Interacts (via death domain) with TNFRSF1A (via death domain). Interacts with PIDD1. Interacts with YWHAZ. Interacts (via death domain) with KIF1B; links the motor KIF1B to Rab3-carrying vesicles in anterograde synaptic vesicle transport. Interacts with KIF1A. Interacts (via uDENN domain) with RAB3A, RAB3B, RAB3C and RAB3D; the GTP-bound form of the Rab proteins is preferred for interaction.</text>
</comment>
<dbReference type="SMART" id="SM00801">
    <property type="entry name" value="dDENN"/>
    <property type="match status" value="1"/>
</dbReference>
<name>A0A9W2VAP3_PANPR</name>
<dbReference type="SMART" id="SM00799">
    <property type="entry name" value="DENN"/>
    <property type="match status" value="1"/>
</dbReference>
<protein>
    <recommendedName>
        <fullName evidence="4">MAP kinase-activating death domain protein</fullName>
    </recommendedName>
    <alternativeName>
        <fullName evidence="12">Rab3 GDP/GTP exchange factor</fullName>
    </alternativeName>
    <alternativeName>
        <fullName evidence="13">Rab3 GDP/GTP exchange protein</fullName>
    </alternativeName>
</protein>
<keyword evidence="6" id="KW-0963">Cytoplasm</keyword>
<dbReference type="CTD" id="8567"/>
<feature type="compositionally biased region" description="Basic and acidic residues" evidence="14">
    <location>
        <begin position="105"/>
        <end position="122"/>
    </location>
</feature>
<dbReference type="Pfam" id="PF25328">
    <property type="entry name" value="PH_MADD"/>
    <property type="match status" value="1"/>
</dbReference>
<feature type="region of interest" description="Disordered" evidence="14">
    <location>
        <begin position="604"/>
        <end position="636"/>
    </location>
</feature>
<dbReference type="GO" id="GO:0005085">
    <property type="term" value="F:guanyl-nucleotide exchange factor activity"/>
    <property type="evidence" value="ECO:0007669"/>
    <property type="project" value="UniProtKB-KW"/>
</dbReference>
<keyword evidence="17" id="KW-0808">Transferase</keyword>
<keyword evidence="16" id="KW-1185">Reference proteome</keyword>
<feature type="region of interest" description="Disordered" evidence="14">
    <location>
        <begin position="105"/>
        <end position="168"/>
    </location>
</feature>
<feature type="region of interest" description="Disordered" evidence="14">
    <location>
        <begin position="1009"/>
        <end position="1038"/>
    </location>
</feature>
<keyword evidence="17" id="KW-0418">Kinase</keyword>
<dbReference type="InterPro" id="IPR005112">
    <property type="entry name" value="dDENN_dom"/>
</dbReference>
<evidence type="ECO:0000256" key="14">
    <source>
        <dbReference type="SAM" id="MobiDB-lite"/>
    </source>
</evidence>
<dbReference type="GeneID" id="109245116"/>
<feature type="compositionally biased region" description="Polar residues" evidence="14">
    <location>
        <begin position="1174"/>
        <end position="1183"/>
    </location>
</feature>
<dbReference type="GO" id="GO:0005886">
    <property type="term" value="C:plasma membrane"/>
    <property type="evidence" value="ECO:0007669"/>
    <property type="project" value="UniProtKB-SubCell"/>
</dbReference>
<keyword evidence="9" id="KW-0472">Membrane</keyword>
<evidence type="ECO:0000313" key="17">
    <source>
        <dbReference type="RefSeq" id="XP_053755710.1"/>
    </source>
</evidence>
<feature type="compositionally biased region" description="Polar residues" evidence="14">
    <location>
        <begin position="890"/>
        <end position="899"/>
    </location>
</feature>
<accession>A0A9W2VAP3</accession>
<dbReference type="InterPro" id="IPR056574">
    <property type="entry name" value="Death_MADD"/>
</dbReference>
<comment type="similarity">
    <text evidence="3">Belongs to the MADD family.</text>
</comment>
<dbReference type="InterPro" id="IPR001194">
    <property type="entry name" value="cDENN_dom"/>
</dbReference>
<dbReference type="Pfam" id="PF03456">
    <property type="entry name" value="uDENN"/>
    <property type="match status" value="1"/>
</dbReference>
<feature type="compositionally biased region" description="Polar residues" evidence="14">
    <location>
        <begin position="1129"/>
        <end position="1147"/>
    </location>
</feature>
<evidence type="ECO:0000256" key="7">
    <source>
        <dbReference type="ARBA" id="ARBA00022658"/>
    </source>
</evidence>
<feature type="compositionally biased region" description="Acidic residues" evidence="14">
    <location>
        <begin position="615"/>
        <end position="630"/>
    </location>
</feature>
<dbReference type="GO" id="GO:0016301">
    <property type="term" value="F:kinase activity"/>
    <property type="evidence" value="ECO:0007669"/>
    <property type="project" value="UniProtKB-KW"/>
</dbReference>
<keyword evidence="8" id="KW-0053">Apoptosis</keyword>
<dbReference type="PANTHER" id="PTHR13008">
    <property type="entry name" value="MAP-KINASE ACTIVATING DEATH DOMAIN PROTEIN MADD /DENN/AEX-3 C.ELEGANS"/>
    <property type="match status" value="1"/>
</dbReference>
<feature type="region of interest" description="Disordered" evidence="14">
    <location>
        <begin position="678"/>
        <end position="800"/>
    </location>
</feature>
<dbReference type="Pfam" id="PF23629">
    <property type="entry name" value="Death_MADD"/>
    <property type="match status" value="1"/>
</dbReference>
<comment type="subcellular location">
    <subcellularLocation>
        <location evidence="1">Cell membrane</location>
    </subcellularLocation>
    <subcellularLocation>
        <location evidence="2">Cytoplasm</location>
    </subcellularLocation>
</comment>
<evidence type="ECO:0000256" key="5">
    <source>
        <dbReference type="ARBA" id="ARBA00022475"/>
    </source>
</evidence>
<feature type="compositionally biased region" description="Polar residues" evidence="14">
    <location>
        <begin position="1098"/>
        <end position="1113"/>
    </location>
</feature>
<keyword evidence="7" id="KW-0344">Guanine-nucleotide releasing factor</keyword>
<evidence type="ECO:0000256" key="13">
    <source>
        <dbReference type="ARBA" id="ARBA00081633"/>
    </source>
</evidence>
<dbReference type="PROSITE" id="PS50211">
    <property type="entry name" value="DENN"/>
    <property type="match status" value="1"/>
</dbReference>
<proteinExistence type="inferred from homology"/>
<dbReference type="InterPro" id="IPR043153">
    <property type="entry name" value="DENN_C"/>
</dbReference>
<dbReference type="InterPro" id="IPR057469">
    <property type="entry name" value="PH_MADD"/>
</dbReference>
<dbReference type="InterPro" id="IPR005113">
    <property type="entry name" value="uDENN_dom"/>
</dbReference>
<sequence length="1587" mass="175693">MVQKKKFCPRLLDYLVIVGARHPSSDSVAQTPELLRRYPLEDHAEFPLPPDVVFFCQPEGCLSVRQRRMSLRDDTSFVFTLTDKDTGVTRYGICVNFYRSFQKRMPKEKGEGGGGSRGKEGPRATCASEEVGTESSESGLSLQPPNADSAPEVNQSPRGKPRAKAGSRSRNSTLTSLCVLSHYPFFSTFRECLYTLKRLVDCCSERLLGKKLGIPRGIQRDTMWRIFTGSLLVEEKSSALLHDLREIEAWIYRLLRSPVPVSGQKRVDIEVLPQELQQALTFALPDPSRFTLVDFPLHLPLELLGVDACLQVLTCILLEHKVVLQSRDYNALSMSVMAFVAMIYPLEYMFPVIPLLPTCMASAEQLLLAPTPYIIGVPASFFLYKLDFKMPDDVWLVDLDSNRVIAPTNAEVLPILPEPESLELKKHLKQALASMSLNTQPILNLEKFHEGQEIPLLLGRPSNDLQSTPSTEFNPLIYGNDVDSVDVATRVAMVRFFNSPNVLQGFQMHTRTLRLFPRPVVAFQAGSFLASRPRQTPFAEKLARTQAVEYFGEWVLNPTNYAFQRIHNNMFDPALIGDKPKWYAHQLQPIHYRVYDSNSQLAEALSVPPERDSDSDPTDDSGSDSMDYDDSSSSYSSLGDFVSEMMKCDINGDTPNVDPLTHAALGDASEVEIAELQNQKESEEPGPDSENPQENPPLRSSSSTTASSSPSTVVHGANSEPADSTEVDDDKAAVGVSKPLPTTPPSIGKSTADRRQTEIGEGAQKLLRPNSLKLASDSDAESDSRASSPTSTISNNSTEGFGGIMSFASSLYRNHSTSFSLSNLTLPTKGAREKTTPFPSLKVFGLNTLMEIVTEAGPGSGEGNRRALVDQKSSVIKHSPTVKREPPSPQGRSSNSSENQQFLKEVVHSVLDGQGVGWLNMKKVRRLLESEQLRVFVLSKLNRTVQSEDDARQDVIPDVEVSRKVYKGMLDLLKCTVLSLEQSYAHAGLGGMASTFGLLEIAQTHYYSKEPDKRKRSPTESVNTPVGKDPGLAGRGDPKAMAQLRVPQLGPRAPSAAGKGPKELDTRSLKEENFVASIGPEVIKPVFDLGETEEKKSQISADSGVSLTSGSQRTDPDSVIGVSPAVMIRSSSQDSEVSTVVSNSSGETLGADSDLSSNAGDGAGGEGSAHLASSRGTLSDSEIETNSATSTIFGKAHSLKPSVKEKLVGSPVRSSEDVSQRVYLYEGLLGRDKGSMWDQLEDAAMETFSISKERSTLWDQMQFWEDAFLDAVMLEREGMGMDQGPQEMIDRYLSLGEHDRKRLEDDEDRLLATLLHNLISYMLLMKVNKNDIRKKVRRLMGKSHIGLVYSQQINEVLDQLANLNGRDLCIRSSGSRHMKKQTFVVHAGTDTNGDIFFMEVCDDCVVLRSNIGTVYERWWYEKLINMTYCPKTKVLCLWRRNGSETQLNKFYTKKCRELYYCVKDSMERAAARQQSIKPGPELGGEFPVQDMKTGEGGLLQVTLEGINLKFMHNQVFIELNHIKKCNTVRGVFVLEEFVPEIKEVVSHKYKTPMAHEICYSVLCLFSYVAAVRSSEEDLRTPPRPVSS</sequence>
<organism evidence="16 17">
    <name type="scientific">Panthera pardus</name>
    <name type="common">Leopard</name>
    <name type="synonym">Felis pardus</name>
    <dbReference type="NCBI Taxonomy" id="9691"/>
    <lineage>
        <taxon>Eukaryota</taxon>
        <taxon>Metazoa</taxon>
        <taxon>Chordata</taxon>
        <taxon>Craniata</taxon>
        <taxon>Vertebrata</taxon>
        <taxon>Euteleostomi</taxon>
        <taxon>Mammalia</taxon>
        <taxon>Eutheria</taxon>
        <taxon>Laurasiatheria</taxon>
        <taxon>Carnivora</taxon>
        <taxon>Feliformia</taxon>
        <taxon>Felidae</taxon>
        <taxon>Pantherinae</taxon>
        <taxon>Panthera</taxon>
    </lineage>
</organism>
<dbReference type="InterPro" id="IPR039980">
    <property type="entry name" value="MADD"/>
</dbReference>
<dbReference type="Pfam" id="PF02141">
    <property type="entry name" value="DENN"/>
    <property type="match status" value="1"/>
</dbReference>
<evidence type="ECO:0000259" key="15">
    <source>
        <dbReference type="PROSITE" id="PS50211"/>
    </source>
</evidence>
<dbReference type="Proteomes" id="UP001165780">
    <property type="component" value="Unplaced"/>
</dbReference>
<dbReference type="GO" id="GO:0032483">
    <property type="term" value="P:regulation of Rab protein signal transduction"/>
    <property type="evidence" value="ECO:0007669"/>
    <property type="project" value="TreeGrafter"/>
</dbReference>
<dbReference type="Gene3D" id="3.40.50.11500">
    <property type="match status" value="1"/>
</dbReference>
<dbReference type="InterPro" id="IPR037516">
    <property type="entry name" value="Tripartite_DENN"/>
</dbReference>
<reference evidence="17" key="1">
    <citation type="submission" date="2025-08" db="UniProtKB">
        <authorList>
            <consortium name="RefSeq"/>
        </authorList>
    </citation>
    <scope>IDENTIFICATION</scope>
    <source>
        <tissue evidence="17">Whole blood</tissue>
    </source>
</reference>
<dbReference type="GO" id="GO:0005829">
    <property type="term" value="C:cytosol"/>
    <property type="evidence" value="ECO:0007669"/>
    <property type="project" value="TreeGrafter"/>
</dbReference>
<evidence type="ECO:0000256" key="3">
    <source>
        <dbReference type="ARBA" id="ARBA00005978"/>
    </source>
</evidence>
<dbReference type="GO" id="GO:0006915">
    <property type="term" value="P:apoptotic process"/>
    <property type="evidence" value="ECO:0007669"/>
    <property type="project" value="UniProtKB-KW"/>
</dbReference>
<evidence type="ECO:0000256" key="4">
    <source>
        <dbReference type="ARBA" id="ARBA00017868"/>
    </source>
</evidence>
<evidence type="ECO:0000256" key="2">
    <source>
        <dbReference type="ARBA" id="ARBA00004496"/>
    </source>
</evidence>
<feature type="domain" description="UDENN" evidence="15">
    <location>
        <begin position="14"/>
        <end position="565"/>
    </location>
</feature>
<evidence type="ECO:0000256" key="8">
    <source>
        <dbReference type="ARBA" id="ARBA00022703"/>
    </source>
</evidence>
<feature type="compositionally biased region" description="Low complexity" evidence="14">
    <location>
        <begin position="785"/>
        <end position="798"/>
    </location>
</feature>
<comment type="function">
    <text evidence="10">Guanyl-nucleotide exchange factor that regulates small GTPases of the Rab family. Converts GDP-bound inactive form of RAB27A and RAB27B to the GTP-bound active forms. Converts GDP-bound inactive form of RAB3A, RAB3C and RAB3D to the GTP-bound active forms, GTPases involved in synaptic vesicle exocytosis and vesicle secretion. Plays a role in synaptic vesicle formation and in vesicle trafficking at the neuromuscular junction. Involved in up-regulating a post-docking step of synaptic exocytosis in central synapses. Probably by binding to the motor proteins KIF1B and KIF1A, mediates motor-dependent transport of GTP-RAB3A-positive vesicles to the presynaptic nerve terminals. Plays a role in TNFA-mediated activation of the MAPK pathway, including ERK1/2. May link TNFRSF1A with MAP kinase activation. May be involved in the regulation of TNFA-induced apoptosis.</text>
</comment>
<feature type="compositionally biased region" description="Low complexity" evidence="14">
    <location>
        <begin position="700"/>
        <end position="712"/>
    </location>
</feature>
<feature type="compositionally biased region" description="Low complexity" evidence="14">
    <location>
        <begin position="128"/>
        <end position="142"/>
    </location>
</feature>
<feature type="region of interest" description="Disordered" evidence="14">
    <location>
        <begin position="1093"/>
        <end position="1183"/>
    </location>
</feature>
<evidence type="ECO:0000256" key="6">
    <source>
        <dbReference type="ARBA" id="ARBA00022490"/>
    </source>
</evidence>